<dbReference type="Proteomes" id="UP000663865">
    <property type="component" value="Unassembled WGS sequence"/>
</dbReference>
<protein>
    <recommendedName>
        <fullName evidence="4">Transposase</fullName>
    </recommendedName>
</protein>
<dbReference type="GO" id="GO:0003676">
    <property type="term" value="F:nucleic acid binding"/>
    <property type="evidence" value="ECO:0007669"/>
    <property type="project" value="InterPro"/>
</dbReference>
<evidence type="ECO:0000313" key="3">
    <source>
        <dbReference type="Proteomes" id="UP000663838"/>
    </source>
</evidence>
<reference evidence="2" key="1">
    <citation type="submission" date="2021-02" db="EMBL/GenBank/DDBJ databases">
        <authorList>
            <person name="Nowell W R."/>
        </authorList>
    </citation>
    <scope>NUCLEOTIDE SEQUENCE</scope>
</reference>
<organism evidence="2 3">
    <name type="scientific">Rotaria socialis</name>
    <dbReference type="NCBI Taxonomy" id="392032"/>
    <lineage>
        <taxon>Eukaryota</taxon>
        <taxon>Metazoa</taxon>
        <taxon>Spiralia</taxon>
        <taxon>Gnathifera</taxon>
        <taxon>Rotifera</taxon>
        <taxon>Eurotatoria</taxon>
        <taxon>Bdelloidea</taxon>
        <taxon>Philodinida</taxon>
        <taxon>Philodinidae</taxon>
        <taxon>Rotaria</taxon>
    </lineage>
</organism>
<evidence type="ECO:0008006" key="4">
    <source>
        <dbReference type="Google" id="ProtNLM"/>
    </source>
</evidence>
<proteinExistence type="predicted"/>
<dbReference type="Proteomes" id="UP000663838">
    <property type="component" value="Unassembled WGS sequence"/>
</dbReference>
<dbReference type="Gene3D" id="3.30.420.10">
    <property type="entry name" value="Ribonuclease H-like superfamily/Ribonuclease H"/>
    <property type="match status" value="1"/>
</dbReference>
<dbReference type="AlphaFoldDB" id="A0A821P1F7"/>
<accession>A0A821P1F7</accession>
<gene>
    <name evidence="1" type="ORF">KIK155_LOCUS29983</name>
    <name evidence="2" type="ORF">TOA249_LOCUS23066</name>
</gene>
<comment type="caution">
    <text evidence="2">The sequence shown here is derived from an EMBL/GenBank/DDBJ whole genome shotgun (WGS) entry which is preliminary data.</text>
</comment>
<evidence type="ECO:0000313" key="2">
    <source>
        <dbReference type="EMBL" id="CAF4796318.1"/>
    </source>
</evidence>
<dbReference type="EMBL" id="CAJOBS010002169">
    <property type="protein sequence ID" value="CAF4796318.1"/>
    <property type="molecule type" value="Genomic_DNA"/>
</dbReference>
<evidence type="ECO:0000313" key="1">
    <source>
        <dbReference type="EMBL" id="CAF3755957.1"/>
    </source>
</evidence>
<sequence length="602" mass="69457">MTCDLHKSCGISYRTYAAYKPHVYRYHSSLLHSTNEENFYLLTTNNTQQLNMDPNTDVNIMNDNVTINTINEDDEDDFSSDSIEADTCNDDQQQQATNIDSQNLFKSSCNEESNISFIFDIQKSFALFILQLREEFYLPKSTINSISNYIVTLINHLELLFKQKTIRNDLGNAKNISSSKTTSDSNNDIIELKIVKSTMKEYNPPEEVTISAPGEDLKCGYFVPIDQTLTSILRNQDTVDQIFDSMKKKEATIKDDDLMFPFRDGDYGSRIDDDSLLIQLYVDDIGLTNPIGVKKDRHNMFMVNFSLEDFPDQYRSQLEQIYLVAVCEGGILKKKILNNQWISFGILSQSTPMAPKSYDSPSFYGWGQCTTQTFLKGSNQKGYAGYDGDIKENDLIELIINSEISNIKLINHRSTKRYQIPIDPSKSPFPWKLSVNLVNINDRKLGYEYKVKLKKQCLSSKDREQRVAWCKKYAHFSKHDWRNEIFSDESTFYVLERKNQVKIWRTDEERIHPDCIQQVNTGRGGKLGIWDGISGRGATEARIFNENMNGSVYCEVLSNELKRSMNKFQDKVRLIFQQDLAPWHASHIVTTKMKQMKLNVLD</sequence>
<dbReference type="InterPro" id="IPR036397">
    <property type="entry name" value="RNaseH_sf"/>
</dbReference>
<name>A0A821P1F7_9BILA</name>
<dbReference type="EMBL" id="CAJNYV010005585">
    <property type="protein sequence ID" value="CAF3755957.1"/>
    <property type="molecule type" value="Genomic_DNA"/>
</dbReference>